<reference evidence="11 12" key="1">
    <citation type="submission" date="2018-09" db="EMBL/GenBank/DDBJ databases">
        <title>Genome sequencing of Nocardioides immobilis CCTCC AB 2017083 for comparison to Nocardioides silvaticus.</title>
        <authorList>
            <person name="Li C."/>
            <person name="Wang G."/>
        </authorList>
    </citation>
    <scope>NUCLEOTIDE SEQUENCE [LARGE SCALE GENOMIC DNA]</scope>
    <source>
        <strain evidence="11 12">CCTCC AB 2017083</strain>
    </source>
</reference>
<accession>A0A417XX97</accession>
<dbReference type="OrthoDB" id="9762169at2"/>
<dbReference type="CDD" id="cd14014">
    <property type="entry name" value="STKc_PknB_like"/>
    <property type="match status" value="1"/>
</dbReference>
<keyword evidence="6 7" id="KW-0067">ATP-binding</keyword>
<feature type="binding site" evidence="7">
    <location>
        <position position="42"/>
    </location>
    <ligand>
        <name>ATP</name>
        <dbReference type="ChEBI" id="CHEBI:30616"/>
    </ligand>
</feature>
<dbReference type="PANTHER" id="PTHR43289">
    <property type="entry name" value="MITOGEN-ACTIVATED PROTEIN KINASE KINASE KINASE 20-RELATED"/>
    <property type="match status" value="1"/>
</dbReference>
<evidence type="ECO:0000256" key="9">
    <source>
        <dbReference type="SAM" id="Phobius"/>
    </source>
</evidence>
<comment type="caution">
    <text evidence="11">The sequence shown here is derived from an EMBL/GenBank/DDBJ whole genome shotgun (WGS) entry which is preliminary data.</text>
</comment>
<keyword evidence="9" id="KW-0812">Transmembrane</keyword>
<evidence type="ECO:0000256" key="5">
    <source>
        <dbReference type="ARBA" id="ARBA00022777"/>
    </source>
</evidence>
<keyword evidence="5 11" id="KW-0418">Kinase</keyword>
<dbReference type="PROSITE" id="PS00108">
    <property type="entry name" value="PROTEIN_KINASE_ST"/>
    <property type="match status" value="1"/>
</dbReference>
<feature type="domain" description="Protein kinase" evidence="10">
    <location>
        <begin position="13"/>
        <end position="269"/>
    </location>
</feature>
<proteinExistence type="predicted"/>
<dbReference type="InterPro" id="IPR008271">
    <property type="entry name" value="Ser/Thr_kinase_AS"/>
</dbReference>
<keyword evidence="9" id="KW-1133">Transmembrane helix</keyword>
<dbReference type="GO" id="GO:0005524">
    <property type="term" value="F:ATP binding"/>
    <property type="evidence" value="ECO:0007669"/>
    <property type="project" value="UniProtKB-UniRule"/>
</dbReference>
<keyword evidence="2 11" id="KW-0723">Serine/threonine-protein kinase</keyword>
<organism evidence="11 12">
    <name type="scientific">Nocardioides immobilis</name>
    <dbReference type="NCBI Taxonomy" id="2049295"/>
    <lineage>
        <taxon>Bacteria</taxon>
        <taxon>Bacillati</taxon>
        <taxon>Actinomycetota</taxon>
        <taxon>Actinomycetes</taxon>
        <taxon>Propionibacteriales</taxon>
        <taxon>Nocardioidaceae</taxon>
        <taxon>Nocardioides</taxon>
    </lineage>
</organism>
<dbReference type="PROSITE" id="PS50011">
    <property type="entry name" value="PROTEIN_KINASE_DOM"/>
    <property type="match status" value="1"/>
</dbReference>
<dbReference type="PROSITE" id="PS00107">
    <property type="entry name" value="PROTEIN_KINASE_ATP"/>
    <property type="match status" value="1"/>
</dbReference>
<evidence type="ECO:0000256" key="4">
    <source>
        <dbReference type="ARBA" id="ARBA00022741"/>
    </source>
</evidence>
<dbReference type="SUPFAM" id="SSF56112">
    <property type="entry name" value="Protein kinase-like (PK-like)"/>
    <property type="match status" value="1"/>
</dbReference>
<dbReference type="Proteomes" id="UP000283644">
    <property type="component" value="Unassembled WGS sequence"/>
</dbReference>
<dbReference type="GO" id="GO:0004674">
    <property type="term" value="F:protein serine/threonine kinase activity"/>
    <property type="evidence" value="ECO:0007669"/>
    <property type="project" value="UniProtKB-KW"/>
</dbReference>
<dbReference type="InterPro" id="IPR000719">
    <property type="entry name" value="Prot_kinase_dom"/>
</dbReference>
<evidence type="ECO:0000259" key="10">
    <source>
        <dbReference type="PROSITE" id="PS50011"/>
    </source>
</evidence>
<dbReference type="AlphaFoldDB" id="A0A417XX97"/>
<protein>
    <recommendedName>
        <fullName evidence="1">non-specific serine/threonine protein kinase</fullName>
        <ecNumber evidence="1">2.7.11.1</ecNumber>
    </recommendedName>
</protein>
<dbReference type="EC" id="2.7.11.1" evidence="1"/>
<dbReference type="Gene3D" id="3.30.200.20">
    <property type="entry name" value="Phosphorylase Kinase, domain 1"/>
    <property type="match status" value="1"/>
</dbReference>
<keyword evidence="9" id="KW-0472">Membrane</keyword>
<evidence type="ECO:0000256" key="3">
    <source>
        <dbReference type="ARBA" id="ARBA00022679"/>
    </source>
</evidence>
<keyword evidence="4 7" id="KW-0547">Nucleotide-binding</keyword>
<evidence type="ECO:0000256" key="1">
    <source>
        <dbReference type="ARBA" id="ARBA00012513"/>
    </source>
</evidence>
<evidence type="ECO:0000256" key="8">
    <source>
        <dbReference type="SAM" id="MobiDB-lite"/>
    </source>
</evidence>
<dbReference type="PANTHER" id="PTHR43289:SF6">
    <property type="entry name" value="SERINE_THREONINE-PROTEIN KINASE NEKL-3"/>
    <property type="match status" value="1"/>
</dbReference>
<dbReference type="RefSeq" id="WP_118927202.1">
    <property type="nucleotide sequence ID" value="NZ_QXGH01000026.1"/>
</dbReference>
<sequence length="428" mass="43739">MTDPAPIVLNDRYELRGLLGRGGMAEVYRGFDHVLGREVAVKVMHAALVADVDRQRFASETRLLAGLNNPHLVTLLDAGVDDRDGTSRPWLVMELVTGGTLASRLAGGPLPAEEVAAIGSGLATALSHVHANGIVHRDVKPSNVLVTGTGLTKLADFGVARLVDEQSDLTGTGFTIGTVAYLAPEQVRGLPQTGASDVYALGLVLLEALTGQRAYTGTSVEAALARLHRSPLIPVSLGAAWVQLLDAMTAGEATDRPGADQVAAQLAAIRGGATPAAAAGLDPTSTTALPLAASMSVAGADSSTGTGKKRRARRRTLAGAAAVALVLLAAGITWGIAGGTDSTPSAADAVENSRAPGPRADGIRPTTAPPSSPTSSATDVAPVKVDRPARSKHKAHGAKKSKPHKAKTTKHGKSGKGHGKGRKGKKKK</sequence>
<evidence type="ECO:0000256" key="6">
    <source>
        <dbReference type="ARBA" id="ARBA00022840"/>
    </source>
</evidence>
<evidence type="ECO:0000256" key="7">
    <source>
        <dbReference type="PROSITE-ProRule" id="PRU10141"/>
    </source>
</evidence>
<keyword evidence="12" id="KW-1185">Reference proteome</keyword>
<keyword evidence="3" id="KW-0808">Transferase</keyword>
<evidence type="ECO:0000313" key="11">
    <source>
        <dbReference type="EMBL" id="RHW25154.1"/>
    </source>
</evidence>
<gene>
    <name evidence="11" type="ORF">D0Z08_20900</name>
</gene>
<dbReference type="InterPro" id="IPR011009">
    <property type="entry name" value="Kinase-like_dom_sf"/>
</dbReference>
<dbReference type="SMART" id="SM00220">
    <property type="entry name" value="S_TKc"/>
    <property type="match status" value="1"/>
</dbReference>
<dbReference type="EMBL" id="QXGH01000026">
    <property type="protein sequence ID" value="RHW25154.1"/>
    <property type="molecule type" value="Genomic_DNA"/>
</dbReference>
<evidence type="ECO:0000256" key="2">
    <source>
        <dbReference type="ARBA" id="ARBA00022527"/>
    </source>
</evidence>
<feature type="transmembrane region" description="Helical" evidence="9">
    <location>
        <begin position="317"/>
        <end position="337"/>
    </location>
</feature>
<feature type="region of interest" description="Disordered" evidence="8">
    <location>
        <begin position="343"/>
        <end position="428"/>
    </location>
</feature>
<name>A0A417XX97_9ACTN</name>
<dbReference type="Gene3D" id="1.10.510.10">
    <property type="entry name" value="Transferase(Phosphotransferase) domain 1"/>
    <property type="match status" value="1"/>
</dbReference>
<feature type="compositionally biased region" description="Basic residues" evidence="8">
    <location>
        <begin position="390"/>
        <end position="428"/>
    </location>
</feature>
<dbReference type="InterPro" id="IPR017441">
    <property type="entry name" value="Protein_kinase_ATP_BS"/>
</dbReference>
<dbReference type="Pfam" id="PF00069">
    <property type="entry name" value="Pkinase"/>
    <property type="match status" value="1"/>
</dbReference>
<evidence type="ECO:0000313" key="12">
    <source>
        <dbReference type="Proteomes" id="UP000283644"/>
    </source>
</evidence>